<proteinExistence type="predicted"/>
<dbReference type="Proteomes" id="UP000177122">
    <property type="component" value="Unassembled WGS sequence"/>
</dbReference>
<reference evidence="3 4" key="1">
    <citation type="journal article" date="2016" name="Nat. Commun.">
        <title>Thousands of microbial genomes shed light on interconnected biogeochemical processes in an aquifer system.</title>
        <authorList>
            <person name="Anantharaman K."/>
            <person name="Brown C.T."/>
            <person name="Hug L.A."/>
            <person name="Sharon I."/>
            <person name="Castelle C.J."/>
            <person name="Probst A.J."/>
            <person name="Thomas B.C."/>
            <person name="Singh A."/>
            <person name="Wilkins M.J."/>
            <person name="Karaoz U."/>
            <person name="Brodie E.L."/>
            <person name="Williams K.H."/>
            <person name="Hubbard S.S."/>
            <person name="Banfield J.F."/>
        </authorList>
    </citation>
    <scope>NUCLEOTIDE SEQUENCE [LARGE SCALE GENOMIC DNA]</scope>
</reference>
<comment type="caution">
    <text evidence="3">The sequence shown here is derived from an EMBL/GenBank/DDBJ whole genome shotgun (WGS) entry which is preliminary data.</text>
</comment>
<dbReference type="AlphaFoldDB" id="A0A1G2CZB9"/>
<keyword evidence="2" id="KW-0472">Membrane</keyword>
<gene>
    <name evidence="3" type="ORF">A2845_03585</name>
</gene>
<accession>A0A1G2CZB9</accession>
<organism evidence="3 4">
    <name type="scientific">Candidatus Lloydbacteria bacterium RIFCSPHIGHO2_01_FULL_49_22</name>
    <dbReference type="NCBI Taxonomy" id="1798658"/>
    <lineage>
        <taxon>Bacteria</taxon>
        <taxon>Candidatus Lloydiibacteriota</taxon>
    </lineage>
</organism>
<evidence type="ECO:0000313" key="3">
    <source>
        <dbReference type="EMBL" id="OGZ05858.1"/>
    </source>
</evidence>
<dbReference type="EMBL" id="MHLI01000006">
    <property type="protein sequence ID" value="OGZ05858.1"/>
    <property type="molecule type" value="Genomic_DNA"/>
</dbReference>
<evidence type="ECO:0000313" key="4">
    <source>
        <dbReference type="Proteomes" id="UP000177122"/>
    </source>
</evidence>
<keyword evidence="2" id="KW-0812">Transmembrane</keyword>
<evidence type="ECO:0000256" key="1">
    <source>
        <dbReference type="SAM" id="MobiDB-lite"/>
    </source>
</evidence>
<keyword evidence="2" id="KW-1133">Transmembrane helix</keyword>
<protein>
    <submittedName>
        <fullName evidence="3">Uncharacterized protein</fullName>
    </submittedName>
</protein>
<evidence type="ECO:0000256" key="2">
    <source>
        <dbReference type="SAM" id="Phobius"/>
    </source>
</evidence>
<feature type="transmembrane region" description="Helical" evidence="2">
    <location>
        <begin position="456"/>
        <end position="478"/>
    </location>
</feature>
<feature type="region of interest" description="Disordered" evidence="1">
    <location>
        <begin position="226"/>
        <end position="249"/>
    </location>
</feature>
<name>A0A1G2CZB9_9BACT</name>
<sequence>MDVGNKTLSQLSDEAKEKRYVSLPTAAKISGYTTEYLERLCRLDKVECRVWNQGEFVIELASLLAETHAILLSYEDIHFVEKSLLAPETVSPGLVAQPLVADHSQDLNADRETEAGRILPEKRGAGMTQSVPSFREANHAPLRGENGSTFSVIGNMVVSNTAEEEKKKESEAAALLNKVAKREDPRSTRVSTPQSVDVPSLSVHAMTHVPVSGVLKKIFDSSLGDSSGAPIVSSRDQQPSTSNASSPLPVVRLDVRREHVTSVPIQAKNDEWDTMLLGGHIDAPVSAPAMSVETPVPAETTTPRSPYHPIQTSVEASVHHEDLPLFPFLSGLPAASSASPVIDAPHSAIPDLGDDKRVVVFLPGKYPHMTTPQKVVAVSPERSSPHPMFVVPQAPRSRPSVLPAPSAPLSVVSSARTVPSIRVMAHDLSKVAVTLPMTGEEHHLILREKYPLLKSVGFNVAFALFLIGAGMLSFGGWMENTPVVSNSVSYVAGVGAAMGQLTAVHTVEEVTTVSSDPNTVLPFSDEITVATGADAHSIVVQPIFRDSAGSAYEYSIPQ</sequence>
<feature type="compositionally biased region" description="Polar residues" evidence="1">
    <location>
        <begin position="234"/>
        <end position="246"/>
    </location>
</feature>